<dbReference type="AlphaFoldDB" id="A0A6M3XMD1"/>
<evidence type="ECO:0000313" key="1">
    <source>
        <dbReference type="EMBL" id="QJH98966.1"/>
    </source>
</evidence>
<protein>
    <submittedName>
        <fullName evidence="1">Uncharacterized protein</fullName>
    </submittedName>
</protein>
<organism evidence="1">
    <name type="scientific">viral metagenome</name>
    <dbReference type="NCBI Taxonomy" id="1070528"/>
    <lineage>
        <taxon>unclassified sequences</taxon>
        <taxon>metagenomes</taxon>
        <taxon>organismal metagenomes</taxon>
    </lineage>
</organism>
<sequence length="482" mass="53186">MGTKISFAHVGNWVFLGEGTNEQAVYLTDKTGCDWGLNPPTAAPTVAVGAAGTTKDNTFSCYYRYKITLPDGTIVRTALSPVATVAITGADANKKIEWTALVHATFTGATTVAIELFRTGVGWAATYLVAEVASGTTTYSDDVSDALLQLETEFAETGYYGPPSGVDIVVYHEGADRIFCAVGNKVYWSEAALYHTFIYDETADEYTNVNSVFLEGEDVTGAIMFDEQLYIGCQRTWRRLRGTNPDYWAWEPISGAIKGPLSWKALAVTPWGIIYPGNDGHIWIFNGFETARIVEHFVFTTEPDATCHSTYDGRFYRLFYGDATSPELILDFLEFPRRPPRIIQSTRDASASFYDPASDAFYMGDDDGYLRSGEDTDTEVTLTMKTAEIPVEQIINLGQAQSLLVHANTQDVTLQITPYCDDEAQDAITTLSTSSLKRVPMALPQNDYRTISFEISITTAEDIEIREPWVLRGQDDSAGRSS</sequence>
<reference evidence="1" key="1">
    <citation type="submission" date="2020-03" db="EMBL/GenBank/DDBJ databases">
        <title>The deep terrestrial virosphere.</title>
        <authorList>
            <person name="Holmfeldt K."/>
            <person name="Nilsson E."/>
            <person name="Simone D."/>
            <person name="Lopez-Fernandez M."/>
            <person name="Wu X."/>
            <person name="de Brujin I."/>
            <person name="Lundin D."/>
            <person name="Andersson A."/>
            <person name="Bertilsson S."/>
            <person name="Dopson M."/>
        </authorList>
    </citation>
    <scope>NUCLEOTIDE SEQUENCE</scope>
    <source>
        <strain evidence="1">TM448B01452</strain>
    </source>
</reference>
<proteinExistence type="predicted"/>
<dbReference type="EMBL" id="MT144761">
    <property type="protein sequence ID" value="QJH98966.1"/>
    <property type="molecule type" value="Genomic_DNA"/>
</dbReference>
<accession>A0A6M3XMD1</accession>
<name>A0A6M3XMD1_9ZZZZ</name>
<gene>
    <name evidence="1" type="ORF">TM448B01452_0003</name>
</gene>